<dbReference type="AlphaFoldDB" id="A0A1H6WNC6"/>
<keyword evidence="3" id="KW-1185">Reference proteome</keyword>
<feature type="transmembrane region" description="Helical" evidence="1">
    <location>
        <begin position="41"/>
        <end position="59"/>
    </location>
</feature>
<dbReference type="EMBL" id="FNZI01000002">
    <property type="protein sequence ID" value="SEJ18398.1"/>
    <property type="molecule type" value="Genomic_DNA"/>
</dbReference>
<protein>
    <submittedName>
        <fullName evidence="2">Uncharacterized protein</fullName>
    </submittedName>
</protein>
<dbReference type="RefSeq" id="WP_042216278.1">
    <property type="nucleotide sequence ID" value="NZ_BBLU01000016.1"/>
</dbReference>
<evidence type="ECO:0000313" key="2">
    <source>
        <dbReference type="EMBL" id="SEJ18398.1"/>
    </source>
</evidence>
<dbReference type="Proteomes" id="UP000183315">
    <property type="component" value="Unassembled WGS sequence"/>
</dbReference>
<accession>A0A1H6WNC6</accession>
<sequence>MPPMPADVPEAGAGARRAVQWSLLLLAALLLVPMLGPSWGLSALVLAPAAATAMIVALVKLRGAPLKALKLMLWIGLGVAVLALFYGLGLVILHDQVTALEECQDRAITNTAREQCLLDYEQAYLDLLEDWGVSVPSQP</sequence>
<reference evidence="3" key="1">
    <citation type="submission" date="2016-10" db="EMBL/GenBank/DDBJ databases">
        <authorList>
            <person name="Varghese N."/>
        </authorList>
    </citation>
    <scope>NUCLEOTIDE SEQUENCE [LARGE SCALE GENOMIC DNA]</scope>
    <source>
        <strain evidence="3">DSM 24868</strain>
    </source>
</reference>
<organism evidence="2 3">
    <name type="scientific">Demequina mangrovi</name>
    <dbReference type="NCBI Taxonomy" id="1043493"/>
    <lineage>
        <taxon>Bacteria</taxon>
        <taxon>Bacillati</taxon>
        <taxon>Actinomycetota</taxon>
        <taxon>Actinomycetes</taxon>
        <taxon>Micrococcales</taxon>
        <taxon>Demequinaceae</taxon>
        <taxon>Demequina</taxon>
    </lineage>
</organism>
<dbReference type="STRING" id="1043493.SAMN05421637_1076"/>
<keyword evidence="1" id="KW-0472">Membrane</keyword>
<feature type="transmembrane region" description="Helical" evidence="1">
    <location>
        <begin position="71"/>
        <end position="93"/>
    </location>
</feature>
<name>A0A1H6WNC6_9MICO</name>
<evidence type="ECO:0000313" key="3">
    <source>
        <dbReference type="Proteomes" id="UP000183315"/>
    </source>
</evidence>
<keyword evidence="1" id="KW-1133">Transmembrane helix</keyword>
<gene>
    <name evidence="2" type="ORF">SAMN05421637_1076</name>
</gene>
<keyword evidence="1" id="KW-0812">Transmembrane</keyword>
<evidence type="ECO:0000256" key="1">
    <source>
        <dbReference type="SAM" id="Phobius"/>
    </source>
</evidence>
<dbReference type="OrthoDB" id="5148557at2"/>
<proteinExistence type="predicted"/>